<organism evidence="2 3">
    <name type="scientific">Marinobacterium stanieri</name>
    <dbReference type="NCBI Taxonomy" id="49186"/>
    <lineage>
        <taxon>Bacteria</taxon>
        <taxon>Pseudomonadati</taxon>
        <taxon>Pseudomonadota</taxon>
        <taxon>Gammaproteobacteria</taxon>
        <taxon>Oceanospirillales</taxon>
        <taxon>Oceanospirillaceae</taxon>
        <taxon>Marinobacterium</taxon>
    </lineage>
</organism>
<keyword evidence="1" id="KW-0732">Signal</keyword>
<feature type="chain" id="PRO_5012568614" description="Lipoprotein" evidence="1">
    <location>
        <begin position="27"/>
        <end position="211"/>
    </location>
</feature>
<dbReference type="EMBL" id="FTMN01000004">
    <property type="protein sequence ID" value="SIQ36400.1"/>
    <property type="molecule type" value="Genomic_DNA"/>
</dbReference>
<feature type="signal peptide" evidence="1">
    <location>
        <begin position="1"/>
        <end position="26"/>
    </location>
</feature>
<protein>
    <recommendedName>
        <fullName evidence="4">Lipoprotein</fullName>
    </recommendedName>
</protein>
<evidence type="ECO:0000313" key="2">
    <source>
        <dbReference type="EMBL" id="SIQ36400.1"/>
    </source>
</evidence>
<accession>A0A1N6S5T7</accession>
<evidence type="ECO:0008006" key="4">
    <source>
        <dbReference type="Google" id="ProtNLM"/>
    </source>
</evidence>
<dbReference type="Proteomes" id="UP000186895">
    <property type="component" value="Unassembled WGS sequence"/>
</dbReference>
<gene>
    <name evidence="2" type="ORF">SAMN05421647_10441</name>
</gene>
<evidence type="ECO:0000256" key="1">
    <source>
        <dbReference type="SAM" id="SignalP"/>
    </source>
</evidence>
<dbReference type="AlphaFoldDB" id="A0A1N6S5T7"/>
<dbReference type="PROSITE" id="PS51257">
    <property type="entry name" value="PROKAR_LIPOPROTEIN"/>
    <property type="match status" value="1"/>
</dbReference>
<proteinExistence type="predicted"/>
<dbReference type="RefSeq" id="WP_139327163.1">
    <property type="nucleotide sequence ID" value="NZ_FTMN01000004.1"/>
</dbReference>
<evidence type="ECO:0000313" key="3">
    <source>
        <dbReference type="Proteomes" id="UP000186895"/>
    </source>
</evidence>
<reference evidence="2 3" key="1">
    <citation type="submission" date="2017-01" db="EMBL/GenBank/DDBJ databases">
        <authorList>
            <person name="Mah S.A."/>
            <person name="Swanson W.J."/>
            <person name="Moy G.W."/>
            <person name="Vacquier V.D."/>
        </authorList>
    </citation>
    <scope>NUCLEOTIDE SEQUENCE [LARGE SCALE GENOMIC DNA]</scope>
    <source>
        <strain evidence="2 3">DSM 7027</strain>
    </source>
</reference>
<name>A0A1N6S5T7_9GAMM</name>
<keyword evidence="3" id="KW-1185">Reference proteome</keyword>
<sequence length="211" mass="23556">MKLYRMTGPAVAVATLSLAMTGCVTTQGDDTYVNGKCVTCWENPLTVETPSNQGSATGSTTSADGVTLSCRKATSKYDQTWHYRDKRWCDNTTLPGASLSDSVTYSETVALPVDMAYIKAKRFLRFADPDDNRGGSSPYAARRWDAIPGSFYNVVGMYGGPMRQMLWYSEYDLQLEKVSSSRTKVSLRHRVYSRGMDPSEFRKQLMSAIRR</sequence>